<protein>
    <recommendedName>
        <fullName evidence="3">Arrestin-like N-terminal domain-containing protein</fullName>
    </recommendedName>
</protein>
<sequence>MHNLVPITLWIEKRICVSGGIVEGIVKLNFVRLQEEHVDEVRVELKGSANTYVGLGSPQEHHGLVDLKLSVWTRGSAFPPPGSHFLILPFQFELPYGLPPSIVQAVIGGKADIVYKVEAIGVRSAVLHSNLRTSLHIAVVPPDPNGIQLRSNLEAGWNGHWTTATEHKKMRRDFWGAYAEVKMEFVRPMLPGIPLFTKIPFIVSITTWSKPTKHDDEHTWPVLPTEPRQVRFELRQRVAISAQARQNPPGTETSEREWIPTTTDPTVGCWKQEVAFGSVFKLKCTPSFNEMNFGGMFNTISMDIPITVLSGMVAHQLGSAPHVPEPAELDLPP</sequence>
<proteinExistence type="predicted"/>
<dbReference type="RefSeq" id="XP_024334045.1">
    <property type="nucleotide sequence ID" value="XM_024487163.1"/>
</dbReference>
<keyword evidence="2" id="KW-1185">Reference proteome</keyword>
<evidence type="ECO:0008006" key="3">
    <source>
        <dbReference type="Google" id="ProtNLM"/>
    </source>
</evidence>
<evidence type="ECO:0000313" key="1">
    <source>
        <dbReference type="EMBL" id="OSX57251.1"/>
    </source>
</evidence>
<dbReference type="InterPro" id="IPR014752">
    <property type="entry name" value="Arrestin-like_C"/>
</dbReference>
<name>A0A1X6MLE1_9APHY</name>
<organism evidence="1 2">
    <name type="scientific">Postia placenta MAD-698-R-SB12</name>
    <dbReference type="NCBI Taxonomy" id="670580"/>
    <lineage>
        <taxon>Eukaryota</taxon>
        <taxon>Fungi</taxon>
        <taxon>Dikarya</taxon>
        <taxon>Basidiomycota</taxon>
        <taxon>Agaricomycotina</taxon>
        <taxon>Agaricomycetes</taxon>
        <taxon>Polyporales</taxon>
        <taxon>Adustoporiaceae</taxon>
        <taxon>Rhodonia</taxon>
    </lineage>
</organism>
<accession>A0A1X6MLE1</accession>
<evidence type="ECO:0000313" key="2">
    <source>
        <dbReference type="Proteomes" id="UP000194127"/>
    </source>
</evidence>
<reference evidence="1 2" key="1">
    <citation type="submission" date="2017-04" db="EMBL/GenBank/DDBJ databases">
        <title>Genome Sequence of the Model Brown-Rot Fungus Postia placenta SB12.</title>
        <authorList>
            <consortium name="DOE Joint Genome Institute"/>
            <person name="Gaskell J."/>
            <person name="Kersten P."/>
            <person name="Larrondo L.F."/>
            <person name="Canessa P."/>
            <person name="Martinez D."/>
            <person name="Hibbett D."/>
            <person name="Schmoll M."/>
            <person name="Kubicek C.P."/>
            <person name="Martinez A.T."/>
            <person name="Yadav J."/>
            <person name="Master E."/>
            <person name="Magnuson J.K."/>
            <person name="James T."/>
            <person name="Yaver D."/>
            <person name="Berka R."/>
            <person name="Labutti K."/>
            <person name="Lipzen A."/>
            <person name="Aerts A."/>
            <person name="Barry K."/>
            <person name="Henrissat B."/>
            <person name="Blanchette R."/>
            <person name="Grigoriev I."/>
            <person name="Cullen D."/>
        </authorList>
    </citation>
    <scope>NUCLEOTIDE SEQUENCE [LARGE SCALE GENOMIC DNA]</scope>
    <source>
        <strain evidence="1 2">MAD-698-R-SB12</strain>
    </source>
</reference>
<dbReference type="Proteomes" id="UP000194127">
    <property type="component" value="Unassembled WGS sequence"/>
</dbReference>
<dbReference type="GeneID" id="36332112"/>
<dbReference type="EMBL" id="KZ110609">
    <property type="protein sequence ID" value="OSX57251.1"/>
    <property type="molecule type" value="Genomic_DNA"/>
</dbReference>
<dbReference type="OrthoDB" id="2742096at2759"/>
<dbReference type="Gene3D" id="2.60.40.640">
    <property type="match status" value="1"/>
</dbReference>
<dbReference type="STRING" id="670580.A0A1X6MLE1"/>
<dbReference type="AlphaFoldDB" id="A0A1X6MLE1"/>
<gene>
    <name evidence="1" type="ORF">POSPLADRAFT_1157299</name>
</gene>